<keyword evidence="3 5" id="KW-1133">Transmembrane helix</keyword>
<feature type="transmembrane region" description="Helical" evidence="5">
    <location>
        <begin position="126"/>
        <end position="147"/>
    </location>
</feature>
<keyword evidence="4 5" id="KW-0472">Membrane</keyword>
<evidence type="ECO:0000259" key="6">
    <source>
        <dbReference type="Pfam" id="PF04932"/>
    </source>
</evidence>
<dbReference type="Proteomes" id="UP001596542">
    <property type="component" value="Unassembled WGS sequence"/>
</dbReference>
<proteinExistence type="predicted"/>
<evidence type="ECO:0000256" key="5">
    <source>
        <dbReference type="SAM" id="Phobius"/>
    </source>
</evidence>
<feature type="transmembrane region" description="Helical" evidence="5">
    <location>
        <begin position="69"/>
        <end position="89"/>
    </location>
</feature>
<feature type="transmembrane region" description="Helical" evidence="5">
    <location>
        <begin position="209"/>
        <end position="225"/>
    </location>
</feature>
<dbReference type="InterPro" id="IPR051533">
    <property type="entry name" value="WaaL-like"/>
</dbReference>
<comment type="caution">
    <text evidence="7">The sequence shown here is derived from an EMBL/GenBank/DDBJ whole genome shotgun (WGS) entry which is preliminary data.</text>
</comment>
<feature type="transmembrane region" description="Helical" evidence="5">
    <location>
        <begin position="237"/>
        <end position="255"/>
    </location>
</feature>
<evidence type="ECO:0000256" key="4">
    <source>
        <dbReference type="ARBA" id="ARBA00023136"/>
    </source>
</evidence>
<dbReference type="InterPro" id="IPR007016">
    <property type="entry name" value="O-antigen_ligase-rel_domated"/>
</dbReference>
<feature type="transmembrane region" description="Helical" evidence="5">
    <location>
        <begin position="350"/>
        <end position="370"/>
    </location>
</feature>
<reference evidence="8" key="1">
    <citation type="journal article" date="2019" name="Int. J. Syst. Evol. Microbiol.">
        <title>The Global Catalogue of Microorganisms (GCM) 10K type strain sequencing project: providing services to taxonomists for standard genome sequencing and annotation.</title>
        <authorList>
            <consortium name="The Broad Institute Genomics Platform"/>
            <consortium name="The Broad Institute Genome Sequencing Center for Infectious Disease"/>
            <person name="Wu L."/>
            <person name="Ma J."/>
        </authorList>
    </citation>
    <scope>NUCLEOTIDE SEQUENCE [LARGE SCALE GENOMIC DNA]</scope>
    <source>
        <strain evidence="8">KACC 12508</strain>
    </source>
</reference>
<dbReference type="GO" id="GO:0016874">
    <property type="term" value="F:ligase activity"/>
    <property type="evidence" value="ECO:0007669"/>
    <property type="project" value="UniProtKB-KW"/>
</dbReference>
<feature type="domain" description="O-antigen ligase-related" evidence="6">
    <location>
        <begin position="194"/>
        <end position="357"/>
    </location>
</feature>
<feature type="transmembrane region" description="Helical" evidence="5">
    <location>
        <begin position="9"/>
        <end position="26"/>
    </location>
</feature>
<sequence length="428" mass="46742">MSILTSKRSTLQSAGLYLFAVLVALGPLNSKILAAAWLFFWAFGFWSAFKARSTPPSLANADTLPAASAWLIACIISFVLASIWALIWSEPVDTLNAQFRLLLPAAGALFLVRLGRPLSTDVRTTLLHAIALACAVAFAWTIILTVQGSSVRTSLATNAIPWAVVISFYTCLLLPAALTEKNSRLYRLIWLFGVTCGLGAVLLSQSRGAFLIIPWCALVYAWFWYRKCAQGGSLRRTLVRLVSAIVVVLICSWFGPGDILRMHQAAQDIKQVQLSENYNTSTGARLYLWEMAWDGIQQSPWIGIGSAERIRRIKHAGEGGTEEQLNKLQGVRVLSHVHNQYLHSALDGGLVGLAAFLSLLIGLLIAVLRLRSVDPIAAWQLGGVLFMHATSNLTNVNFLHNYYVVALSLAVVLPLLGARRGCADKKIS</sequence>
<evidence type="ECO:0000256" key="1">
    <source>
        <dbReference type="ARBA" id="ARBA00004141"/>
    </source>
</evidence>
<evidence type="ECO:0000256" key="2">
    <source>
        <dbReference type="ARBA" id="ARBA00022692"/>
    </source>
</evidence>
<protein>
    <submittedName>
        <fullName evidence="7">O-antigen ligase family protein</fullName>
    </submittedName>
</protein>
<name>A0ABW2ICD0_9BURK</name>
<keyword evidence="8" id="KW-1185">Reference proteome</keyword>
<keyword evidence="2 5" id="KW-0812">Transmembrane</keyword>
<evidence type="ECO:0000313" key="7">
    <source>
        <dbReference type="EMBL" id="MFC7288587.1"/>
    </source>
</evidence>
<feature type="transmembrane region" description="Helical" evidence="5">
    <location>
        <begin position="185"/>
        <end position="203"/>
    </location>
</feature>
<feature type="transmembrane region" description="Helical" evidence="5">
    <location>
        <begin position="400"/>
        <end position="418"/>
    </location>
</feature>
<dbReference type="Pfam" id="PF04932">
    <property type="entry name" value="Wzy_C"/>
    <property type="match status" value="1"/>
</dbReference>
<dbReference type="RefSeq" id="WP_382271969.1">
    <property type="nucleotide sequence ID" value="NZ_JBHTBU010000002.1"/>
</dbReference>
<evidence type="ECO:0000256" key="3">
    <source>
        <dbReference type="ARBA" id="ARBA00022989"/>
    </source>
</evidence>
<comment type="subcellular location">
    <subcellularLocation>
        <location evidence="1">Membrane</location>
        <topology evidence="1">Multi-pass membrane protein</topology>
    </subcellularLocation>
</comment>
<dbReference type="PANTHER" id="PTHR37422:SF13">
    <property type="entry name" value="LIPOPOLYSACCHARIDE BIOSYNTHESIS PROTEIN PA4999-RELATED"/>
    <property type="match status" value="1"/>
</dbReference>
<keyword evidence="7" id="KW-0436">Ligase</keyword>
<dbReference type="EMBL" id="JBHTBU010000002">
    <property type="protein sequence ID" value="MFC7288587.1"/>
    <property type="molecule type" value="Genomic_DNA"/>
</dbReference>
<dbReference type="PANTHER" id="PTHR37422">
    <property type="entry name" value="TEICHURONIC ACID BIOSYNTHESIS PROTEIN TUAE"/>
    <property type="match status" value="1"/>
</dbReference>
<feature type="transmembrane region" description="Helical" evidence="5">
    <location>
        <begin position="159"/>
        <end position="178"/>
    </location>
</feature>
<gene>
    <name evidence="7" type="ORF">ACFQPC_11115</name>
</gene>
<accession>A0ABW2ICD0</accession>
<evidence type="ECO:0000313" key="8">
    <source>
        <dbReference type="Proteomes" id="UP001596542"/>
    </source>
</evidence>
<organism evidence="7 8">
    <name type="scientific">Herminiimonas glaciei</name>
    <dbReference type="NCBI Taxonomy" id="523788"/>
    <lineage>
        <taxon>Bacteria</taxon>
        <taxon>Pseudomonadati</taxon>
        <taxon>Pseudomonadota</taxon>
        <taxon>Betaproteobacteria</taxon>
        <taxon>Burkholderiales</taxon>
        <taxon>Oxalobacteraceae</taxon>
        <taxon>Herminiimonas</taxon>
    </lineage>
</organism>